<evidence type="ECO:0000256" key="1">
    <source>
        <dbReference type="ARBA" id="ARBA00038054"/>
    </source>
</evidence>
<feature type="domain" description="Flavin reductase like" evidence="2">
    <location>
        <begin position="23"/>
        <end position="162"/>
    </location>
</feature>
<dbReference type="GO" id="GO:0016646">
    <property type="term" value="F:oxidoreductase activity, acting on the CH-NH group of donors, NAD or NADP as acceptor"/>
    <property type="evidence" value="ECO:0007669"/>
    <property type="project" value="UniProtKB-ARBA"/>
</dbReference>
<dbReference type="GO" id="GO:0010181">
    <property type="term" value="F:FMN binding"/>
    <property type="evidence" value="ECO:0007669"/>
    <property type="project" value="InterPro"/>
</dbReference>
<dbReference type="SUPFAM" id="SSF50475">
    <property type="entry name" value="FMN-binding split barrel"/>
    <property type="match status" value="1"/>
</dbReference>
<dbReference type="InterPro" id="IPR012349">
    <property type="entry name" value="Split_barrel_FMN-bd"/>
</dbReference>
<comment type="caution">
    <text evidence="3">The sequence shown here is derived from an EMBL/GenBank/DDBJ whole genome shotgun (WGS) entry which is preliminary data.</text>
</comment>
<evidence type="ECO:0000313" key="3">
    <source>
        <dbReference type="EMBL" id="HIU69519.1"/>
    </source>
</evidence>
<gene>
    <name evidence="3" type="ORF">IAD23_06130</name>
</gene>
<dbReference type="PANTHER" id="PTHR43567">
    <property type="entry name" value="FLAVOREDOXIN-RELATED-RELATED"/>
    <property type="match status" value="1"/>
</dbReference>
<dbReference type="InterPro" id="IPR052174">
    <property type="entry name" value="Flavoredoxin"/>
</dbReference>
<proteinExistence type="inferred from homology"/>
<comment type="similarity">
    <text evidence="1">Belongs to the flavoredoxin family.</text>
</comment>
<sequence length="166" mass="18452">MLKEISVKDIKENAVSLIADDWGLVTAGTAKGYNTMTVSWGALGELWGKDVATVYIRPQRFTKEFLDANDYFTLSFYPESEKKALSFCGAHSGRDVDKAAETGLVPVFDEKAPYFAQARLVLVCKKMAVGRFDPDGFLEPGIMHNYAAGDFHYIYYGAIEKVLISE</sequence>
<dbReference type="Gene3D" id="2.30.110.10">
    <property type="entry name" value="Electron Transport, Fmn-binding Protein, Chain A"/>
    <property type="match status" value="1"/>
</dbReference>
<organism evidence="3 4">
    <name type="scientific">Candidatus Scybalenecus merdavium</name>
    <dbReference type="NCBI Taxonomy" id="2840939"/>
    <lineage>
        <taxon>Bacteria</taxon>
        <taxon>Bacillati</taxon>
        <taxon>Bacillota</taxon>
        <taxon>Clostridia</taxon>
        <taxon>Eubacteriales</taxon>
        <taxon>Oscillospiraceae</taxon>
        <taxon>Oscillospiraceae incertae sedis</taxon>
        <taxon>Candidatus Scybalenecus</taxon>
    </lineage>
</organism>
<name>A0A9D1MV62_9FIRM</name>
<dbReference type="AlphaFoldDB" id="A0A9D1MV62"/>
<dbReference type="Pfam" id="PF01613">
    <property type="entry name" value="Flavin_Reduct"/>
    <property type="match status" value="1"/>
</dbReference>
<dbReference type="Proteomes" id="UP000824125">
    <property type="component" value="Unassembled WGS sequence"/>
</dbReference>
<reference evidence="3" key="1">
    <citation type="submission" date="2020-10" db="EMBL/GenBank/DDBJ databases">
        <authorList>
            <person name="Gilroy R."/>
        </authorList>
    </citation>
    <scope>NUCLEOTIDE SEQUENCE</scope>
    <source>
        <strain evidence="3">CHK176-6737</strain>
    </source>
</reference>
<reference evidence="3" key="2">
    <citation type="journal article" date="2021" name="PeerJ">
        <title>Extensive microbial diversity within the chicken gut microbiome revealed by metagenomics and culture.</title>
        <authorList>
            <person name="Gilroy R."/>
            <person name="Ravi A."/>
            <person name="Getino M."/>
            <person name="Pursley I."/>
            <person name="Horton D.L."/>
            <person name="Alikhan N.F."/>
            <person name="Baker D."/>
            <person name="Gharbi K."/>
            <person name="Hall N."/>
            <person name="Watson M."/>
            <person name="Adriaenssens E.M."/>
            <person name="Foster-Nyarko E."/>
            <person name="Jarju S."/>
            <person name="Secka A."/>
            <person name="Antonio M."/>
            <person name="Oren A."/>
            <person name="Chaudhuri R.R."/>
            <person name="La Ragione R."/>
            <person name="Hildebrand F."/>
            <person name="Pallen M.J."/>
        </authorList>
    </citation>
    <scope>NUCLEOTIDE SEQUENCE</scope>
    <source>
        <strain evidence="3">CHK176-6737</strain>
    </source>
</reference>
<evidence type="ECO:0000259" key="2">
    <source>
        <dbReference type="Pfam" id="PF01613"/>
    </source>
</evidence>
<dbReference type="PANTHER" id="PTHR43567:SF5">
    <property type="entry name" value="HYPOTHETICAL CYTOSOLIC PROTEIN"/>
    <property type="match status" value="1"/>
</dbReference>
<dbReference type="EMBL" id="DVNM01000033">
    <property type="protein sequence ID" value="HIU69519.1"/>
    <property type="molecule type" value="Genomic_DNA"/>
</dbReference>
<protein>
    <submittedName>
        <fullName evidence="3">Flavin reductase</fullName>
    </submittedName>
</protein>
<accession>A0A9D1MV62</accession>
<dbReference type="InterPro" id="IPR002563">
    <property type="entry name" value="Flavin_Rdtase-like_dom"/>
</dbReference>
<evidence type="ECO:0000313" key="4">
    <source>
        <dbReference type="Proteomes" id="UP000824125"/>
    </source>
</evidence>